<dbReference type="InterPro" id="IPR018060">
    <property type="entry name" value="HTH_AraC"/>
</dbReference>
<dbReference type="SMART" id="SM00448">
    <property type="entry name" value="REC"/>
    <property type="match status" value="1"/>
</dbReference>
<dbReference type="SUPFAM" id="SSF101898">
    <property type="entry name" value="NHL repeat"/>
    <property type="match status" value="1"/>
</dbReference>
<dbReference type="PRINTS" id="PR00344">
    <property type="entry name" value="BCTRLSENSOR"/>
</dbReference>
<keyword evidence="4" id="KW-0805">Transcription regulation</keyword>
<protein>
    <recommendedName>
        <fullName evidence="2">histidine kinase</fullName>
        <ecNumber evidence="2">2.7.13.3</ecNumber>
    </recommendedName>
</protein>
<dbReference type="InterPro" id="IPR004358">
    <property type="entry name" value="Sig_transdc_His_kin-like_C"/>
</dbReference>
<keyword evidence="5" id="KW-0804">Transcription</keyword>
<dbReference type="CDD" id="cd00156">
    <property type="entry name" value="REC"/>
    <property type="match status" value="1"/>
</dbReference>
<dbReference type="SUPFAM" id="SSF55874">
    <property type="entry name" value="ATPase domain of HSP90 chaperone/DNA topoisomerase II/histidine kinase"/>
    <property type="match status" value="1"/>
</dbReference>
<reference evidence="10 11" key="1">
    <citation type="submission" date="2020-02" db="EMBL/GenBank/DDBJ databases">
        <title>Albibacoteraceae fam. nov., the first described family within the subdivision 4 Verrucomicrobia.</title>
        <authorList>
            <person name="Xi F."/>
        </authorList>
    </citation>
    <scope>NUCLEOTIDE SEQUENCE [LARGE SCALE GENOMIC DNA]</scope>
    <source>
        <strain evidence="10 11">CK1056</strain>
    </source>
</reference>
<dbReference type="SMART" id="SM00388">
    <property type="entry name" value="HisKA"/>
    <property type="match status" value="1"/>
</dbReference>
<dbReference type="GO" id="GO:0003700">
    <property type="term" value="F:DNA-binding transcription factor activity"/>
    <property type="evidence" value="ECO:0007669"/>
    <property type="project" value="InterPro"/>
</dbReference>
<proteinExistence type="predicted"/>
<dbReference type="PANTHER" id="PTHR43547:SF2">
    <property type="entry name" value="HYBRID SIGNAL TRANSDUCTION HISTIDINE KINASE C"/>
    <property type="match status" value="1"/>
</dbReference>
<dbReference type="SMART" id="SM00387">
    <property type="entry name" value="HATPase_c"/>
    <property type="match status" value="1"/>
</dbReference>
<dbReference type="InterPro" id="IPR011006">
    <property type="entry name" value="CheY-like_superfamily"/>
</dbReference>
<dbReference type="InterPro" id="IPR003594">
    <property type="entry name" value="HATPase_dom"/>
</dbReference>
<dbReference type="Pfam" id="PF02518">
    <property type="entry name" value="HATPase_c"/>
    <property type="match status" value="1"/>
</dbReference>
<evidence type="ECO:0000313" key="11">
    <source>
        <dbReference type="Proteomes" id="UP000478417"/>
    </source>
</evidence>
<gene>
    <name evidence="10" type="ORF">G0Q06_00850</name>
</gene>
<evidence type="ECO:0000256" key="5">
    <source>
        <dbReference type="ARBA" id="ARBA00023163"/>
    </source>
</evidence>
<evidence type="ECO:0000256" key="4">
    <source>
        <dbReference type="ARBA" id="ARBA00023015"/>
    </source>
</evidence>
<dbReference type="InterPro" id="IPR003661">
    <property type="entry name" value="HisK_dim/P_dom"/>
</dbReference>
<dbReference type="EMBL" id="JAAGNX010000001">
    <property type="protein sequence ID" value="NDV60990.1"/>
    <property type="molecule type" value="Genomic_DNA"/>
</dbReference>
<feature type="domain" description="Response regulatory" evidence="9">
    <location>
        <begin position="1054"/>
        <end position="1169"/>
    </location>
</feature>
<evidence type="ECO:0000259" key="9">
    <source>
        <dbReference type="PROSITE" id="PS50110"/>
    </source>
</evidence>
<dbReference type="InterPro" id="IPR015943">
    <property type="entry name" value="WD40/YVTN_repeat-like_dom_sf"/>
</dbReference>
<dbReference type="GO" id="GO:0043565">
    <property type="term" value="F:sequence-specific DNA binding"/>
    <property type="evidence" value="ECO:0007669"/>
    <property type="project" value="InterPro"/>
</dbReference>
<feature type="domain" description="HTH araC/xylS-type" evidence="7">
    <location>
        <begin position="1201"/>
        <end position="1300"/>
    </location>
</feature>
<dbReference type="InterPro" id="IPR036097">
    <property type="entry name" value="HisK_dim/P_sf"/>
</dbReference>
<dbReference type="Pfam" id="PF00072">
    <property type="entry name" value="Response_reg"/>
    <property type="match status" value="1"/>
</dbReference>
<dbReference type="SMART" id="SM00342">
    <property type="entry name" value="HTH_ARAC"/>
    <property type="match status" value="1"/>
</dbReference>
<dbReference type="Gene3D" id="2.60.40.10">
    <property type="entry name" value="Immunoglobulins"/>
    <property type="match status" value="1"/>
</dbReference>
<dbReference type="SUPFAM" id="SSF47384">
    <property type="entry name" value="Homodimeric domain of signal transducing histidine kinase"/>
    <property type="match status" value="1"/>
</dbReference>
<dbReference type="InterPro" id="IPR005467">
    <property type="entry name" value="His_kinase_dom"/>
</dbReference>
<feature type="modified residue" description="4-aspartylphosphate" evidence="6">
    <location>
        <position position="1102"/>
    </location>
</feature>
<dbReference type="Gene3D" id="1.10.10.60">
    <property type="entry name" value="Homeodomain-like"/>
    <property type="match status" value="1"/>
</dbReference>
<organism evidence="10 11">
    <name type="scientific">Oceanipulchritudo coccoides</name>
    <dbReference type="NCBI Taxonomy" id="2706888"/>
    <lineage>
        <taxon>Bacteria</taxon>
        <taxon>Pseudomonadati</taxon>
        <taxon>Verrucomicrobiota</taxon>
        <taxon>Opitutia</taxon>
        <taxon>Puniceicoccales</taxon>
        <taxon>Oceanipulchritudinaceae</taxon>
        <taxon>Oceanipulchritudo</taxon>
    </lineage>
</organism>
<dbReference type="InterPro" id="IPR036890">
    <property type="entry name" value="HATPase_C_sf"/>
</dbReference>
<dbReference type="PANTHER" id="PTHR43547">
    <property type="entry name" value="TWO-COMPONENT HISTIDINE KINASE"/>
    <property type="match status" value="1"/>
</dbReference>
<name>A0A6B2LZP9_9BACT</name>
<evidence type="ECO:0000313" key="10">
    <source>
        <dbReference type="EMBL" id="NDV60990.1"/>
    </source>
</evidence>
<keyword evidence="3 6" id="KW-0597">Phosphoprotein</keyword>
<evidence type="ECO:0000256" key="3">
    <source>
        <dbReference type="ARBA" id="ARBA00022553"/>
    </source>
</evidence>
<comment type="caution">
    <text evidence="10">The sequence shown here is derived from an EMBL/GenBank/DDBJ whole genome shotgun (WGS) entry which is preliminary data.</text>
</comment>
<dbReference type="Gene3D" id="3.40.50.2300">
    <property type="match status" value="1"/>
</dbReference>
<dbReference type="PROSITE" id="PS50110">
    <property type="entry name" value="RESPONSE_REGULATORY"/>
    <property type="match status" value="1"/>
</dbReference>
<dbReference type="SUPFAM" id="SSF63829">
    <property type="entry name" value="Calcium-dependent phosphotriesterase"/>
    <property type="match status" value="1"/>
</dbReference>
<keyword evidence="11" id="KW-1185">Reference proteome</keyword>
<dbReference type="PROSITE" id="PS01124">
    <property type="entry name" value="HTH_ARAC_FAMILY_2"/>
    <property type="match status" value="1"/>
</dbReference>
<dbReference type="SUPFAM" id="SSF52172">
    <property type="entry name" value="CheY-like"/>
    <property type="match status" value="1"/>
</dbReference>
<evidence type="ECO:0000256" key="2">
    <source>
        <dbReference type="ARBA" id="ARBA00012438"/>
    </source>
</evidence>
<evidence type="ECO:0000259" key="8">
    <source>
        <dbReference type="PROSITE" id="PS50109"/>
    </source>
</evidence>
<dbReference type="Pfam" id="PF12833">
    <property type="entry name" value="HTH_18"/>
    <property type="match status" value="1"/>
</dbReference>
<dbReference type="Pfam" id="PF00512">
    <property type="entry name" value="HisKA"/>
    <property type="match status" value="1"/>
</dbReference>
<feature type="domain" description="Histidine kinase" evidence="8">
    <location>
        <begin position="804"/>
        <end position="1028"/>
    </location>
</feature>
<dbReference type="InterPro" id="IPR013783">
    <property type="entry name" value="Ig-like_fold"/>
</dbReference>
<comment type="catalytic activity">
    <reaction evidence="1">
        <text>ATP + protein L-histidine = ADP + protein N-phospho-L-histidine.</text>
        <dbReference type="EC" id="2.7.13.3"/>
    </reaction>
</comment>
<evidence type="ECO:0000256" key="6">
    <source>
        <dbReference type="PROSITE-ProRule" id="PRU00169"/>
    </source>
</evidence>
<dbReference type="Gene3D" id="3.30.565.10">
    <property type="entry name" value="Histidine kinase-like ATPase, C-terminal domain"/>
    <property type="match status" value="1"/>
</dbReference>
<dbReference type="CDD" id="cd00075">
    <property type="entry name" value="HATPase"/>
    <property type="match status" value="1"/>
</dbReference>
<dbReference type="RefSeq" id="WP_163961508.1">
    <property type="nucleotide sequence ID" value="NZ_JAAGNX010000001.1"/>
</dbReference>
<dbReference type="InterPro" id="IPR001789">
    <property type="entry name" value="Sig_transdc_resp-reg_receiver"/>
</dbReference>
<dbReference type="GO" id="GO:0000155">
    <property type="term" value="F:phosphorelay sensor kinase activity"/>
    <property type="evidence" value="ECO:0007669"/>
    <property type="project" value="InterPro"/>
</dbReference>
<dbReference type="InterPro" id="IPR009057">
    <property type="entry name" value="Homeodomain-like_sf"/>
</dbReference>
<evidence type="ECO:0000256" key="1">
    <source>
        <dbReference type="ARBA" id="ARBA00000085"/>
    </source>
</evidence>
<dbReference type="Gene3D" id="2.130.10.10">
    <property type="entry name" value="YVTN repeat-like/Quinoprotein amine dehydrogenase"/>
    <property type="match status" value="3"/>
</dbReference>
<dbReference type="Gene3D" id="1.10.287.130">
    <property type="match status" value="1"/>
</dbReference>
<accession>A0A6B2LZP9</accession>
<dbReference type="SUPFAM" id="SSF46689">
    <property type="entry name" value="Homeodomain-like"/>
    <property type="match status" value="1"/>
</dbReference>
<evidence type="ECO:0000259" key="7">
    <source>
        <dbReference type="PROSITE" id="PS01124"/>
    </source>
</evidence>
<dbReference type="CDD" id="cd00082">
    <property type="entry name" value="HisKA"/>
    <property type="match status" value="1"/>
</dbReference>
<dbReference type="Proteomes" id="UP000478417">
    <property type="component" value="Unassembled WGS sequence"/>
</dbReference>
<dbReference type="EC" id="2.7.13.3" evidence="2"/>
<dbReference type="PROSITE" id="PS50109">
    <property type="entry name" value="HIS_KIN"/>
    <property type="match status" value="1"/>
</dbReference>
<sequence>MFPSAFDPDWLKVFRSSSRILKLLTWLLLLGSHAWAVVDSGPKLEYLAYDKWRWRELKQLSDIQIRSIDESIDGILWIGGGDSLYAYDGYKTRRVPLDVEDEEIRSIAVLDEGHIHYLTKSHWGRIKNGSMEILMSLEAPDVATSELATDDNGNVFLGTSGGLLRFSHNSIEPVEVLFERIDNVTFSSAGEIWLSESNSGRLAVYRTSTDGSANVDLVKLISPSIPIAEYPFKLFPDAKGKVWIVSEDPEVPPVYFTRDYSEVILDDLRGLGGSNVCFGITESHDGSIWISARRFLHRYVNDNWEVLDSEFLDIPTSAPLLYTLNDGSLLISGPREKVVILNLDSGRFSGFKGLHFEGEDRFGGQWFISEDGRVGRNSEDGALWTWFSADDGIPESPSLIFFSSDGTIWVAGSHEMAACVSRFDGETWTRDSFNEMGYRIGHLSAFETSGGDVLFGNGSEHTPPSKWEGGLVRYSPAQGGYTYSRQLPPEVPYRVSCIGEGPDGALFISGPGLNKITDSAVSIVPVPGLERPSWWIDHMAVGTDNTLWLCAWGKGVYRYLAGEWQVYTESDGLLSNRAIYSLPSRFWDGVWVTTQKGIVRFDGTAWTSVFPFPDQMTRESSTLQETDDGELWINIASRAWFFRSTPDPVKSGSYYSIRYVPERNPPVVSLVETPRARVIDGNQYFQWEGFDFWSETPADALEYSYRVNGADWSPFATGNQINLSDLKPGDYTFDVRARDRDWNVSASPASYTFAVVSPLWKRPWFIATMVFTVGLIAFLITLIIRNRVRHILEIEELKIQFFTYLSHELRTPLAVVLGPIESAMKQVENTAVLQNLALARKNANRVLSLVDQLLDFRKFEYSKKTFNPEASDLCVFLRDSVESIRSLSDDKNQRIEYQSSLSPGYFLFDGDMLQKICNNLISNAIKYSPEGSAVTVEAELLSPADPEESPVLMLSVADEGPGITPDDQKLIFAPFYRIKRDSSRGKGAGLGLALVKDLVNAWGGTIAIESPCKGEEGTRFQVSLPVQKEDRQEDLAIQVEEATANDDQGRGQDVVLLVDDDADFRSFVKSELQTQFQVICAKDGAEGVKLAGKHMPGVIVSDFHMPGMSGEGLCRAIKGELETCHIPIILLTSDLSPETELVAVKSFADEFLHKPVSIELLSARLDAVLETRRRLRERFTKQLKIEPAEIAVTSTDEKLLGKAIEVVEKNIQDDTFNVDEFSHQMAMSSRTLYRKLRAITGISPSQFIRSIRLKRAAQFFQGGITNVSDVMVRVGILDASHFSRTFKKEFGKSPRQYVADSEGED</sequence>